<evidence type="ECO:0000259" key="7">
    <source>
        <dbReference type="PROSITE" id="PS50863"/>
    </source>
</evidence>
<feature type="domain" description="TF-B3" evidence="7">
    <location>
        <begin position="5"/>
        <end position="98"/>
    </location>
</feature>
<dbReference type="InterPro" id="IPR003340">
    <property type="entry name" value="B3_DNA-bd"/>
</dbReference>
<proteinExistence type="predicted"/>
<keyword evidence="9" id="KW-1185">Reference proteome</keyword>
<sequence length="417" mass="47737">MDFNNMHFYKQMGGFFMHSISLPEKLTKQLAHLAGKVLELKRPSGRTWYVGLIMSGDKLILQPGWNDFARANNISQNDHLVFNFIGGSKFEVFIFDPTGCEMGRNVEKEEQEPNGSLGSIVGEELSKELHNSDVIEKYEWIAIEGAIETSPQIKEKFSSKGEQGAETSNDSVPIEELHKNLYPKEELHKIQCENKIQRSNQMATECPSEKLDEKEEVNKETSSDSVPIGKLFLIHSEKPKHRNEIQCKTKNPPMKRLRQNPCSLPSKKGQKRFSSQSCYNNYTSKSRVQLTAEQKNRAKQLACKVQASNPYFQIFLKKHNVTPSYRMYFPAKFSAAHLQKENLEVILCCPDQGKTWFVTSYFNLARNEQILVGSTFQKFLKENKLHIGDLCVFELLKTAKRLTFAVHISRSTNILDS</sequence>
<evidence type="ECO:0000256" key="3">
    <source>
        <dbReference type="ARBA" id="ARBA00023125"/>
    </source>
</evidence>
<dbReference type="PROSITE" id="PS50863">
    <property type="entry name" value="B3"/>
    <property type="match status" value="2"/>
</dbReference>
<dbReference type="SMART" id="SM01019">
    <property type="entry name" value="B3"/>
    <property type="match status" value="2"/>
</dbReference>
<dbReference type="SUPFAM" id="SSF101936">
    <property type="entry name" value="DNA-binding pseudobarrel domain"/>
    <property type="match status" value="2"/>
</dbReference>
<comment type="subcellular location">
    <subcellularLocation>
        <location evidence="1">Nucleus</location>
    </subcellularLocation>
</comment>
<dbReference type="PANTHER" id="PTHR31391:SF4">
    <property type="entry name" value="B3 DOMAIN-CONTAINING PROTEIN OS03G0184500"/>
    <property type="match status" value="1"/>
</dbReference>
<organism evidence="8 9">
    <name type="scientific">Rhynchospora tenuis</name>
    <dbReference type="NCBI Taxonomy" id="198213"/>
    <lineage>
        <taxon>Eukaryota</taxon>
        <taxon>Viridiplantae</taxon>
        <taxon>Streptophyta</taxon>
        <taxon>Embryophyta</taxon>
        <taxon>Tracheophyta</taxon>
        <taxon>Spermatophyta</taxon>
        <taxon>Magnoliopsida</taxon>
        <taxon>Liliopsida</taxon>
        <taxon>Poales</taxon>
        <taxon>Cyperaceae</taxon>
        <taxon>Cyperoideae</taxon>
        <taxon>Rhynchosporeae</taxon>
        <taxon>Rhynchospora</taxon>
    </lineage>
</organism>
<evidence type="ECO:0000313" key="9">
    <source>
        <dbReference type="Proteomes" id="UP001210211"/>
    </source>
</evidence>
<keyword evidence="2" id="KW-0805">Transcription regulation</keyword>
<gene>
    <name evidence="8" type="ORF">LUZ61_014649</name>
</gene>
<keyword evidence="3" id="KW-0238">DNA-binding</keyword>
<dbReference type="Gene3D" id="2.40.330.10">
    <property type="entry name" value="DNA-binding pseudobarrel domain"/>
    <property type="match status" value="2"/>
</dbReference>
<dbReference type="InterPro" id="IPR015300">
    <property type="entry name" value="DNA-bd_pseudobarrel_sf"/>
</dbReference>
<dbReference type="Proteomes" id="UP001210211">
    <property type="component" value="Unassembled WGS sequence"/>
</dbReference>
<dbReference type="AlphaFoldDB" id="A0AAD5WBK9"/>
<evidence type="ECO:0000256" key="2">
    <source>
        <dbReference type="ARBA" id="ARBA00023015"/>
    </source>
</evidence>
<feature type="domain" description="TF-B3" evidence="7">
    <location>
        <begin position="312"/>
        <end position="412"/>
    </location>
</feature>
<dbReference type="GO" id="GO:0003677">
    <property type="term" value="F:DNA binding"/>
    <property type="evidence" value="ECO:0007669"/>
    <property type="project" value="UniProtKB-KW"/>
</dbReference>
<name>A0AAD5WBK9_9POAL</name>
<feature type="region of interest" description="Disordered" evidence="6">
    <location>
        <begin position="200"/>
        <end position="222"/>
    </location>
</feature>
<dbReference type="CDD" id="cd10017">
    <property type="entry name" value="B3_DNA"/>
    <property type="match status" value="2"/>
</dbReference>
<keyword evidence="4" id="KW-0804">Transcription</keyword>
<evidence type="ECO:0000256" key="6">
    <source>
        <dbReference type="SAM" id="MobiDB-lite"/>
    </source>
</evidence>
<dbReference type="EMBL" id="JAMRDG010000002">
    <property type="protein sequence ID" value="KAJ3685485.1"/>
    <property type="molecule type" value="Genomic_DNA"/>
</dbReference>
<accession>A0AAD5WBK9</accession>
<evidence type="ECO:0000256" key="4">
    <source>
        <dbReference type="ARBA" id="ARBA00023163"/>
    </source>
</evidence>
<dbReference type="Pfam" id="PF02362">
    <property type="entry name" value="B3"/>
    <property type="match status" value="2"/>
</dbReference>
<comment type="caution">
    <text evidence="8">The sequence shown here is derived from an EMBL/GenBank/DDBJ whole genome shotgun (WGS) entry which is preliminary data.</text>
</comment>
<dbReference type="InterPro" id="IPR044837">
    <property type="entry name" value="REM16-like"/>
</dbReference>
<keyword evidence="5" id="KW-0539">Nucleus</keyword>
<dbReference type="PANTHER" id="PTHR31391">
    <property type="entry name" value="B3 DOMAIN-CONTAINING PROTEIN OS11G0197600-RELATED"/>
    <property type="match status" value="1"/>
</dbReference>
<feature type="compositionally biased region" description="Basic and acidic residues" evidence="6">
    <location>
        <begin position="207"/>
        <end position="222"/>
    </location>
</feature>
<dbReference type="GO" id="GO:0005634">
    <property type="term" value="C:nucleus"/>
    <property type="evidence" value="ECO:0007669"/>
    <property type="project" value="UniProtKB-SubCell"/>
</dbReference>
<protein>
    <recommendedName>
        <fullName evidence="7">TF-B3 domain-containing protein</fullName>
    </recommendedName>
</protein>
<evidence type="ECO:0000256" key="1">
    <source>
        <dbReference type="ARBA" id="ARBA00004123"/>
    </source>
</evidence>
<evidence type="ECO:0000256" key="5">
    <source>
        <dbReference type="ARBA" id="ARBA00023242"/>
    </source>
</evidence>
<evidence type="ECO:0000313" key="8">
    <source>
        <dbReference type="EMBL" id="KAJ3685485.1"/>
    </source>
</evidence>
<reference evidence="8 9" key="1">
    <citation type="journal article" date="2022" name="Cell">
        <title>Repeat-based holocentromeres influence genome architecture and karyotype evolution.</title>
        <authorList>
            <person name="Hofstatter P.G."/>
            <person name="Thangavel G."/>
            <person name="Lux T."/>
            <person name="Neumann P."/>
            <person name="Vondrak T."/>
            <person name="Novak P."/>
            <person name="Zhang M."/>
            <person name="Costa L."/>
            <person name="Castellani M."/>
            <person name="Scott A."/>
            <person name="Toegelov H."/>
            <person name="Fuchs J."/>
            <person name="Mata-Sucre Y."/>
            <person name="Dias Y."/>
            <person name="Vanzela A.L.L."/>
            <person name="Huettel B."/>
            <person name="Almeida C.C.S."/>
            <person name="Simkova H."/>
            <person name="Souza G."/>
            <person name="Pedrosa-Harand A."/>
            <person name="Macas J."/>
            <person name="Mayer K.F.X."/>
            <person name="Houben A."/>
            <person name="Marques A."/>
        </authorList>
    </citation>
    <scope>NUCLEOTIDE SEQUENCE [LARGE SCALE GENOMIC DNA]</scope>
    <source>
        <strain evidence="8">RhyTen1mFocal</strain>
    </source>
</reference>